<dbReference type="GO" id="GO:0015074">
    <property type="term" value="P:DNA integration"/>
    <property type="evidence" value="ECO:0007669"/>
    <property type="project" value="UniProtKB-KW"/>
</dbReference>
<dbReference type="PATRIC" id="fig|186479.3.peg.399"/>
<comment type="similarity">
    <text evidence="1">Belongs to the 'phage' integrase family.</text>
</comment>
<evidence type="ECO:0000256" key="1">
    <source>
        <dbReference type="ARBA" id="ARBA00008857"/>
    </source>
</evidence>
<feature type="domain" description="Tyr recombinase" evidence="6">
    <location>
        <begin position="98"/>
        <end position="285"/>
    </location>
</feature>
<dbReference type="InterPro" id="IPR044068">
    <property type="entry name" value="CB"/>
</dbReference>
<dbReference type="InterPro" id="IPR011010">
    <property type="entry name" value="DNA_brk_join_enz"/>
</dbReference>
<dbReference type="PROSITE" id="PS51898">
    <property type="entry name" value="TYR_RECOMBINASE"/>
    <property type="match status" value="1"/>
</dbReference>
<evidence type="ECO:0000259" key="6">
    <source>
        <dbReference type="PROSITE" id="PS51898"/>
    </source>
</evidence>
<dbReference type="EMBL" id="LJCR01001088">
    <property type="protein sequence ID" value="KPV51068.1"/>
    <property type="molecule type" value="Genomic_DNA"/>
</dbReference>
<dbReference type="InterPro" id="IPR002104">
    <property type="entry name" value="Integrase_catalytic"/>
</dbReference>
<organism evidence="8 9">
    <name type="scientific">Kouleothrix aurantiaca</name>
    <dbReference type="NCBI Taxonomy" id="186479"/>
    <lineage>
        <taxon>Bacteria</taxon>
        <taxon>Bacillati</taxon>
        <taxon>Chloroflexota</taxon>
        <taxon>Chloroflexia</taxon>
        <taxon>Chloroflexales</taxon>
        <taxon>Roseiflexineae</taxon>
        <taxon>Roseiflexaceae</taxon>
        <taxon>Kouleothrix</taxon>
    </lineage>
</organism>
<keyword evidence="4" id="KW-0233">DNA recombination</keyword>
<dbReference type="PROSITE" id="PS51900">
    <property type="entry name" value="CB"/>
    <property type="match status" value="1"/>
</dbReference>
<protein>
    <recommendedName>
        <fullName evidence="10">Integrase</fullName>
    </recommendedName>
</protein>
<sequence length="308" mass="34618">LTQWLEDVAYVGLRTRTADYYKSLLKRYVIPAIGKVTLKDLNHQHVQRMINGLPKTLSPRSVRNIRAVLRRALNNALTWRLVTYNAATGIAMPKVEKYQARIPTEAEALAFRAAIAGTRLEPLYLIAMFLGLRRGELLGLLKEDIDLDRQELHVTGPVQLIRGKIERVTLKTEASRRTLPIPDVLLPAIIRALADQPDNPLLFPSEVGTPILPRNLVRHFKETLTRAELPDTIRLHDLRHFAATTLLANGADISTAQAVLGHADASITLNFYAHAMPNRTKNVVNDVVNKVFGEQPEPKKRTRKPKAR</sequence>
<dbReference type="Gene3D" id="1.10.443.10">
    <property type="entry name" value="Intergrase catalytic core"/>
    <property type="match status" value="1"/>
</dbReference>
<dbReference type="GO" id="GO:0006310">
    <property type="term" value="P:DNA recombination"/>
    <property type="evidence" value="ECO:0007669"/>
    <property type="project" value="UniProtKB-KW"/>
</dbReference>
<reference evidence="8 9" key="1">
    <citation type="submission" date="2015-09" db="EMBL/GenBank/DDBJ databases">
        <title>Draft genome sequence of Kouleothrix aurantiaca JCM 19913.</title>
        <authorList>
            <person name="Hemp J."/>
        </authorList>
    </citation>
    <scope>NUCLEOTIDE SEQUENCE [LARGE SCALE GENOMIC DNA]</scope>
    <source>
        <strain evidence="8 9">COM-B</strain>
    </source>
</reference>
<dbReference type="InterPro" id="IPR004107">
    <property type="entry name" value="Integrase_SAM-like_N"/>
</dbReference>
<proteinExistence type="inferred from homology"/>
<feature type="non-terminal residue" evidence="8">
    <location>
        <position position="1"/>
    </location>
</feature>
<comment type="caution">
    <text evidence="8">The sequence shown here is derived from an EMBL/GenBank/DDBJ whole genome shotgun (WGS) entry which is preliminary data.</text>
</comment>
<dbReference type="Gene3D" id="1.10.150.130">
    <property type="match status" value="1"/>
</dbReference>
<keyword evidence="2" id="KW-0229">DNA integration</keyword>
<dbReference type="PANTHER" id="PTHR30629">
    <property type="entry name" value="PROPHAGE INTEGRASE"/>
    <property type="match status" value="1"/>
</dbReference>
<dbReference type="AlphaFoldDB" id="A0A0P9DDY2"/>
<dbReference type="Pfam" id="PF00589">
    <property type="entry name" value="Phage_integrase"/>
    <property type="match status" value="1"/>
</dbReference>
<dbReference type="GO" id="GO:0003677">
    <property type="term" value="F:DNA binding"/>
    <property type="evidence" value="ECO:0007669"/>
    <property type="project" value="UniProtKB-UniRule"/>
</dbReference>
<dbReference type="InterPro" id="IPR013762">
    <property type="entry name" value="Integrase-like_cat_sf"/>
</dbReference>
<evidence type="ECO:0000256" key="3">
    <source>
        <dbReference type="ARBA" id="ARBA00023125"/>
    </source>
</evidence>
<dbReference type="CDD" id="cd01189">
    <property type="entry name" value="INT_ICEBs1_C_like"/>
    <property type="match status" value="1"/>
</dbReference>
<dbReference type="Proteomes" id="UP000050509">
    <property type="component" value="Unassembled WGS sequence"/>
</dbReference>
<evidence type="ECO:0000313" key="9">
    <source>
        <dbReference type="Proteomes" id="UP000050509"/>
    </source>
</evidence>
<gene>
    <name evidence="8" type="ORF">SE17_23345</name>
</gene>
<dbReference type="InterPro" id="IPR010998">
    <property type="entry name" value="Integrase_recombinase_N"/>
</dbReference>
<dbReference type="InterPro" id="IPR050808">
    <property type="entry name" value="Phage_Integrase"/>
</dbReference>
<keyword evidence="3 5" id="KW-0238">DNA-binding</keyword>
<evidence type="ECO:0000256" key="2">
    <source>
        <dbReference type="ARBA" id="ARBA00022908"/>
    </source>
</evidence>
<dbReference type="PANTHER" id="PTHR30629:SF2">
    <property type="entry name" value="PROPHAGE INTEGRASE INTS-RELATED"/>
    <property type="match status" value="1"/>
</dbReference>
<accession>A0A0P9DDY2</accession>
<evidence type="ECO:0000313" key="8">
    <source>
        <dbReference type="EMBL" id="KPV51068.1"/>
    </source>
</evidence>
<dbReference type="Pfam" id="PF14659">
    <property type="entry name" value="Phage_int_SAM_3"/>
    <property type="match status" value="1"/>
</dbReference>
<keyword evidence="9" id="KW-1185">Reference proteome</keyword>
<evidence type="ECO:0000256" key="5">
    <source>
        <dbReference type="PROSITE-ProRule" id="PRU01248"/>
    </source>
</evidence>
<evidence type="ECO:0000256" key="4">
    <source>
        <dbReference type="ARBA" id="ARBA00023172"/>
    </source>
</evidence>
<name>A0A0P9DDY2_9CHLR</name>
<evidence type="ECO:0008006" key="10">
    <source>
        <dbReference type="Google" id="ProtNLM"/>
    </source>
</evidence>
<feature type="domain" description="Core-binding (CB)" evidence="7">
    <location>
        <begin position="1"/>
        <end position="77"/>
    </location>
</feature>
<dbReference type="SUPFAM" id="SSF56349">
    <property type="entry name" value="DNA breaking-rejoining enzymes"/>
    <property type="match status" value="1"/>
</dbReference>
<evidence type="ECO:0000259" key="7">
    <source>
        <dbReference type="PROSITE" id="PS51900"/>
    </source>
</evidence>